<reference evidence="3" key="1">
    <citation type="submission" date="2023-06" db="EMBL/GenBank/DDBJ databases">
        <title>Genomic of Parafulvivirga corallium.</title>
        <authorList>
            <person name="Wang G."/>
        </authorList>
    </citation>
    <scope>NUCLEOTIDE SEQUENCE</scope>
    <source>
        <strain evidence="3">BMA10</strain>
    </source>
</reference>
<dbReference type="Gene3D" id="2.60.120.1130">
    <property type="match status" value="1"/>
</dbReference>
<evidence type="ECO:0000259" key="2">
    <source>
        <dbReference type="Pfam" id="PF12969"/>
    </source>
</evidence>
<sequence>MLKKFFQPKFLSILLLYFFGILLISVHAQKPKWGKPTKQEISIDHCPFEKNASAIVLNDYGELEITRNSELYIKRHTRIKILNETGMALANVTLPFYTKNNLEQITTVRAQTINVDEKGKVIKQALSASEIYEIDQSENWKEKRFTLPNIKIGSIIEYTYITLSKNITFLDGWVFQREIPTLHSEFRIVIPEGLDYRILYQGKKLTNKYGNEALNNWSLDNIPSIKEEPHIANYMDYAEKITFQLAGYYKSDGLHPGAGSSYQSLMTTWEKLATERLKSDNYLRYLNKKNRAKDILLTIGDKITNDLEGAKSIYNYVKNSMQWNGKYRLFTRQSLNALLESKQGNSAEINLFLTLLLRRAGLKANPVLLSTRTNGKIFKDYPFLAQFNHLICNVNIDNKDYLLDATDPFRPWDLIANADLNGLGYLLDLKESRWLKIDPNQNTKRLVFSTISFDSLSNCSVKTTLSMSGYEGLKNRKQYWADKKNFLNTAFEMGNSELEILSLEPKYVEEIDETFQLDIQLTPSDNLFDGNTVYFQPVIFNFHVENPFKSETRQYPVDFSYPFHDQIISIIDIPVGYEVAELPENTHIKLSNDYGEFKYNISKNTRRITLRTDFQIKRSMIPAKEYLNLKEFYNILISKLSEPVVFHRR</sequence>
<dbReference type="Proteomes" id="UP001172082">
    <property type="component" value="Unassembled WGS sequence"/>
</dbReference>
<gene>
    <name evidence="3" type="ORF">QQ008_03520</name>
</gene>
<dbReference type="Pfam" id="PF12969">
    <property type="entry name" value="DUF3857"/>
    <property type="match status" value="1"/>
</dbReference>
<dbReference type="InterPro" id="IPR002931">
    <property type="entry name" value="Transglutaminase-like"/>
</dbReference>
<evidence type="ECO:0000259" key="1">
    <source>
        <dbReference type="Pfam" id="PF01841"/>
    </source>
</evidence>
<keyword evidence="4" id="KW-1185">Reference proteome</keyword>
<organism evidence="3 4">
    <name type="scientific">Splendidivirga corallicola</name>
    <dbReference type="NCBI Taxonomy" id="3051826"/>
    <lineage>
        <taxon>Bacteria</taxon>
        <taxon>Pseudomonadati</taxon>
        <taxon>Bacteroidota</taxon>
        <taxon>Cytophagia</taxon>
        <taxon>Cytophagales</taxon>
        <taxon>Splendidivirgaceae</taxon>
        <taxon>Splendidivirga</taxon>
    </lineage>
</organism>
<evidence type="ECO:0000313" key="3">
    <source>
        <dbReference type="EMBL" id="MDN5200407.1"/>
    </source>
</evidence>
<name>A0ABT8KI66_9BACT</name>
<dbReference type="Pfam" id="PF01841">
    <property type="entry name" value="Transglut_core"/>
    <property type="match status" value="1"/>
</dbReference>
<dbReference type="InterPro" id="IPR024618">
    <property type="entry name" value="DUF3857"/>
</dbReference>
<accession>A0ABT8KI66</accession>
<dbReference type="SUPFAM" id="SSF54001">
    <property type="entry name" value="Cysteine proteinases"/>
    <property type="match status" value="1"/>
</dbReference>
<dbReference type="Gene3D" id="3.10.620.30">
    <property type="match status" value="1"/>
</dbReference>
<proteinExistence type="predicted"/>
<feature type="domain" description="DUF3857" evidence="2">
    <location>
        <begin position="73"/>
        <end position="225"/>
    </location>
</feature>
<protein>
    <submittedName>
        <fullName evidence="3">DUF3857 and transglutaminase domain-containing protein</fullName>
    </submittedName>
</protein>
<evidence type="ECO:0000313" key="4">
    <source>
        <dbReference type="Proteomes" id="UP001172082"/>
    </source>
</evidence>
<feature type="domain" description="Transglutaminase-like" evidence="1">
    <location>
        <begin position="302"/>
        <end position="383"/>
    </location>
</feature>
<dbReference type="RefSeq" id="WP_346750432.1">
    <property type="nucleotide sequence ID" value="NZ_JAUJEA010000001.1"/>
</dbReference>
<comment type="caution">
    <text evidence="3">The sequence shown here is derived from an EMBL/GenBank/DDBJ whole genome shotgun (WGS) entry which is preliminary data.</text>
</comment>
<dbReference type="InterPro" id="IPR038765">
    <property type="entry name" value="Papain-like_cys_pep_sf"/>
</dbReference>
<dbReference type="EMBL" id="JAUJEA010000001">
    <property type="protein sequence ID" value="MDN5200407.1"/>
    <property type="molecule type" value="Genomic_DNA"/>
</dbReference>
<dbReference type="Gene3D" id="2.60.40.3140">
    <property type="match status" value="1"/>
</dbReference>